<organism evidence="1 2">
    <name type="scientific">Halomarina ordinaria</name>
    <dbReference type="NCBI Taxonomy" id="3033939"/>
    <lineage>
        <taxon>Archaea</taxon>
        <taxon>Methanobacteriati</taxon>
        <taxon>Methanobacteriota</taxon>
        <taxon>Stenosarchaea group</taxon>
        <taxon>Halobacteria</taxon>
        <taxon>Halobacteriales</taxon>
        <taxon>Natronomonadaceae</taxon>
        <taxon>Halomarina</taxon>
    </lineage>
</organism>
<accession>A0ABD5UDC5</accession>
<dbReference type="AlphaFoldDB" id="A0ABD5UDC5"/>
<name>A0ABD5UDC5_9EURY</name>
<dbReference type="RefSeq" id="WP_304450060.1">
    <property type="nucleotide sequence ID" value="NZ_JARRAH010000005.1"/>
</dbReference>
<comment type="caution">
    <text evidence="1">The sequence shown here is derived from an EMBL/GenBank/DDBJ whole genome shotgun (WGS) entry which is preliminary data.</text>
</comment>
<proteinExistence type="predicted"/>
<sequence length="74" mass="8079">MTLPEQTQLSPSATDALKTLHEPLERADGLSREDALTVLTDDGMDSADASHFLSELLSKGYLYAVDEHVYLTPS</sequence>
<gene>
    <name evidence="1" type="ORF">ACFQHK_17965</name>
</gene>
<evidence type="ECO:0000313" key="1">
    <source>
        <dbReference type="EMBL" id="MFC6838371.1"/>
    </source>
</evidence>
<reference evidence="1 2" key="1">
    <citation type="journal article" date="2019" name="Int. J. Syst. Evol. Microbiol.">
        <title>The Global Catalogue of Microorganisms (GCM) 10K type strain sequencing project: providing services to taxonomists for standard genome sequencing and annotation.</title>
        <authorList>
            <consortium name="The Broad Institute Genomics Platform"/>
            <consortium name="The Broad Institute Genome Sequencing Center for Infectious Disease"/>
            <person name="Wu L."/>
            <person name="Ma J."/>
        </authorList>
    </citation>
    <scope>NUCLEOTIDE SEQUENCE [LARGE SCALE GENOMIC DNA]</scope>
    <source>
        <strain evidence="1 2">PSRA2</strain>
    </source>
</reference>
<dbReference type="Proteomes" id="UP001596406">
    <property type="component" value="Unassembled WGS sequence"/>
</dbReference>
<evidence type="ECO:0000313" key="2">
    <source>
        <dbReference type="Proteomes" id="UP001596406"/>
    </source>
</evidence>
<protein>
    <recommendedName>
        <fullName evidence="3">MarR family transcriptional regulator</fullName>
    </recommendedName>
</protein>
<keyword evidence="2" id="KW-1185">Reference proteome</keyword>
<evidence type="ECO:0008006" key="3">
    <source>
        <dbReference type="Google" id="ProtNLM"/>
    </source>
</evidence>
<dbReference type="EMBL" id="JBHSXM010000005">
    <property type="protein sequence ID" value="MFC6838371.1"/>
    <property type="molecule type" value="Genomic_DNA"/>
</dbReference>